<keyword evidence="1" id="KW-0472">Membrane</keyword>
<dbReference type="EMBL" id="NPEF01000425">
    <property type="protein sequence ID" value="PJZ90977.1"/>
    <property type="molecule type" value="Genomic_DNA"/>
</dbReference>
<comment type="caution">
    <text evidence="2">The sequence shown here is derived from an EMBL/GenBank/DDBJ whole genome shotgun (WGS) entry which is preliminary data.</text>
</comment>
<keyword evidence="1" id="KW-1133">Transmembrane helix</keyword>
<proteinExistence type="predicted"/>
<feature type="transmembrane region" description="Helical" evidence="1">
    <location>
        <begin position="12"/>
        <end position="32"/>
    </location>
</feature>
<keyword evidence="1" id="KW-0812">Transmembrane</keyword>
<dbReference type="AlphaFoldDB" id="A0A2N0B366"/>
<evidence type="ECO:0000256" key="1">
    <source>
        <dbReference type="SAM" id="Phobius"/>
    </source>
</evidence>
<organism evidence="2">
    <name type="scientific">Leptospira ellisii</name>
    <dbReference type="NCBI Taxonomy" id="2023197"/>
    <lineage>
        <taxon>Bacteria</taxon>
        <taxon>Pseudomonadati</taxon>
        <taxon>Spirochaetota</taxon>
        <taxon>Spirochaetia</taxon>
        <taxon>Leptospirales</taxon>
        <taxon>Leptospiraceae</taxon>
        <taxon>Leptospira</taxon>
    </lineage>
</organism>
<name>A0A2N0B366_9LEPT</name>
<accession>A0A2N0B366</accession>
<dbReference type="RefSeq" id="WP_100748340.1">
    <property type="nucleotide sequence ID" value="NZ_NPEH01000657.1"/>
</dbReference>
<sequence>MKIYTESKESLMKVLFCLISLMFFNGCFFFAIVDRDQGPVVVYTHSIEKGKLTIYASRNGGAYLLAILRMHVLSPKKIVWDLEWGPPVKTSEIVYGDPMGAKYIDVPPERLKDGVRYEFKIERIENLTPDCYVVVFKQNVANEQGERCSGDF</sequence>
<gene>
    <name evidence="2" type="ORF">CH379_21265</name>
</gene>
<protein>
    <recommendedName>
        <fullName evidence="3">Lipoprotein</fullName>
    </recommendedName>
</protein>
<reference evidence="2" key="1">
    <citation type="submission" date="2017-07" db="EMBL/GenBank/DDBJ databases">
        <title>Leptospira spp. isolated from tropical soils.</title>
        <authorList>
            <person name="Thibeaux R."/>
            <person name="Iraola G."/>
            <person name="Ferres I."/>
            <person name="Bierque E."/>
            <person name="Girault D."/>
            <person name="Soupe-Gilbert M.-E."/>
            <person name="Picardeau M."/>
            <person name="Goarant C."/>
        </authorList>
    </citation>
    <scope>NUCLEOTIDE SEQUENCE [LARGE SCALE GENOMIC DNA]</scope>
    <source>
        <strain evidence="2">ATI7-C-A5</strain>
    </source>
</reference>
<evidence type="ECO:0000313" key="2">
    <source>
        <dbReference type="EMBL" id="PJZ90977.1"/>
    </source>
</evidence>
<accession>A0A2N0BFN4</accession>
<evidence type="ECO:0008006" key="3">
    <source>
        <dbReference type="Google" id="ProtNLM"/>
    </source>
</evidence>